<name>A0A645EHV5_9ZZZZ</name>
<dbReference type="InterPro" id="IPR005467">
    <property type="entry name" value="His_kinase_dom"/>
</dbReference>
<feature type="domain" description="Response regulatory" evidence="6">
    <location>
        <begin position="78"/>
        <end position="192"/>
    </location>
</feature>
<dbReference type="AlphaFoldDB" id="A0A645EHV5"/>
<dbReference type="EC" id="2.7.13.3" evidence="2"/>
<evidence type="ECO:0000259" key="5">
    <source>
        <dbReference type="PROSITE" id="PS50109"/>
    </source>
</evidence>
<gene>
    <name evidence="7" type="primary">arcB_14</name>
    <name evidence="7" type="ORF">SDC9_147377</name>
</gene>
<dbReference type="CDD" id="cd17546">
    <property type="entry name" value="REC_hyHK_CKI1_RcsC-like"/>
    <property type="match status" value="1"/>
</dbReference>
<evidence type="ECO:0000256" key="2">
    <source>
        <dbReference type="ARBA" id="ARBA00012438"/>
    </source>
</evidence>
<dbReference type="PANTHER" id="PTHR43047">
    <property type="entry name" value="TWO-COMPONENT HISTIDINE PROTEIN KINASE"/>
    <property type="match status" value="1"/>
</dbReference>
<dbReference type="InterPro" id="IPR001789">
    <property type="entry name" value="Sig_transdc_resp-reg_receiver"/>
</dbReference>
<dbReference type="SUPFAM" id="SSF52172">
    <property type="entry name" value="CheY-like"/>
    <property type="match status" value="1"/>
</dbReference>
<keyword evidence="4" id="KW-0418">Kinase</keyword>
<dbReference type="GO" id="GO:0009927">
    <property type="term" value="F:histidine phosphotransfer kinase activity"/>
    <property type="evidence" value="ECO:0007669"/>
    <property type="project" value="TreeGrafter"/>
</dbReference>
<dbReference type="Pfam" id="PF00072">
    <property type="entry name" value="Response_reg"/>
    <property type="match status" value="1"/>
</dbReference>
<dbReference type="InterPro" id="IPR036890">
    <property type="entry name" value="HATPase_C_sf"/>
</dbReference>
<keyword evidence="3 7" id="KW-0808">Transferase</keyword>
<dbReference type="SMART" id="SM00448">
    <property type="entry name" value="REC"/>
    <property type="match status" value="1"/>
</dbReference>
<comment type="caution">
    <text evidence="7">The sequence shown here is derived from an EMBL/GenBank/DDBJ whole genome shotgun (WGS) entry which is preliminary data.</text>
</comment>
<dbReference type="InterPro" id="IPR003594">
    <property type="entry name" value="HATPase_dom"/>
</dbReference>
<sequence>MFRAFGRLQDIHGGSRRGGAGLGLALVRRLVAQMGGRIGLDSAPGRGSIFTVILDRVELAPSSTAAPPESAAVASPLRVLAVDDVSINLRVLCAMLARLNVAAVPAESGQEALALLEKETFDLVMTDLWMPEMSGADLAGMIRANPARAGLPLIAVTADVESGKTFDLRQFNGIVLKPVTLSKLEHLFSELRCGALRDGGNCGVLD</sequence>
<dbReference type="EMBL" id="VSSQ01046226">
    <property type="protein sequence ID" value="MPN00183.1"/>
    <property type="molecule type" value="Genomic_DNA"/>
</dbReference>
<evidence type="ECO:0000256" key="4">
    <source>
        <dbReference type="ARBA" id="ARBA00022777"/>
    </source>
</evidence>
<dbReference type="PANTHER" id="PTHR43047:SF72">
    <property type="entry name" value="OSMOSENSING HISTIDINE PROTEIN KINASE SLN1"/>
    <property type="match status" value="1"/>
</dbReference>
<protein>
    <recommendedName>
        <fullName evidence="2">histidine kinase</fullName>
        <ecNumber evidence="2">2.7.13.3</ecNumber>
    </recommendedName>
</protein>
<dbReference type="SUPFAM" id="SSF55874">
    <property type="entry name" value="ATPase domain of HSP90 chaperone/DNA topoisomerase II/histidine kinase"/>
    <property type="match status" value="1"/>
</dbReference>
<proteinExistence type="predicted"/>
<dbReference type="PROSITE" id="PS50109">
    <property type="entry name" value="HIS_KIN"/>
    <property type="match status" value="1"/>
</dbReference>
<comment type="catalytic activity">
    <reaction evidence="1">
        <text>ATP + protein L-histidine = ADP + protein N-phospho-L-histidine.</text>
        <dbReference type="EC" id="2.7.13.3"/>
    </reaction>
</comment>
<evidence type="ECO:0000256" key="1">
    <source>
        <dbReference type="ARBA" id="ARBA00000085"/>
    </source>
</evidence>
<reference evidence="7" key="1">
    <citation type="submission" date="2019-08" db="EMBL/GenBank/DDBJ databases">
        <authorList>
            <person name="Kucharzyk K."/>
            <person name="Murdoch R.W."/>
            <person name="Higgins S."/>
            <person name="Loffler F."/>
        </authorList>
    </citation>
    <scope>NUCLEOTIDE SEQUENCE</scope>
</reference>
<accession>A0A645EHV5</accession>
<dbReference type="InterPro" id="IPR004358">
    <property type="entry name" value="Sig_transdc_His_kin-like_C"/>
</dbReference>
<evidence type="ECO:0000256" key="3">
    <source>
        <dbReference type="ARBA" id="ARBA00022679"/>
    </source>
</evidence>
<feature type="domain" description="Histidine kinase" evidence="5">
    <location>
        <begin position="1"/>
        <end position="58"/>
    </location>
</feature>
<dbReference type="InterPro" id="IPR011006">
    <property type="entry name" value="CheY-like_superfamily"/>
</dbReference>
<dbReference type="GO" id="GO:0000155">
    <property type="term" value="F:phosphorelay sensor kinase activity"/>
    <property type="evidence" value="ECO:0007669"/>
    <property type="project" value="TreeGrafter"/>
</dbReference>
<dbReference type="Gene3D" id="3.40.50.2300">
    <property type="match status" value="1"/>
</dbReference>
<dbReference type="Gene3D" id="3.30.565.10">
    <property type="entry name" value="Histidine kinase-like ATPase, C-terminal domain"/>
    <property type="match status" value="1"/>
</dbReference>
<dbReference type="GO" id="GO:0005886">
    <property type="term" value="C:plasma membrane"/>
    <property type="evidence" value="ECO:0007669"/>
    <property type="project" value="TreeGrafter"/>
</dbReference>
<organism evidence="7">
    <name type="scientific">bioreactor metagenome</name>
    <dbReference type="NCBI Taxonomy" id="1076179"/>
    <lineage>
        <taxon>unclassified sequences</taxon>
        <taxon>metagenomes</taxon>
        <taxon>ecological metagenomes</taxon>
    </lineage>
</organism>
<evidence type="ECO:0000313" key="7">
    <source>
        <dbReference type="EMBL" id="MPN00183.1"/>
    </source>
</evidence>
<dbReference type="Pfam" id="PF02518">
    <property type="entry name" value="HATPase_c"/>
    <property type="match status" value="1"/>
</dbReference>
<evidence type="ECO:0000259" key="6">
    <source>
        <dbReference type="PROSITE" id="PS50110"/>
    </source>
</evidence>
<dbReference type="PROSITE" id="PS50110">
    <property type="entry name" value="RESPONSE_REGULATORY"/>
    <property type="match status" value="1"/>
</dbReference>
<dbReference type="PRINTS" id="PR00344">
    <property type="entry name" value="BCTRLSENSOR"/>
</dbReference>